<protein>
    <submittedName>
        <fullName evidence="1">Uncharacterized protein</fullName>
    </submittedName>
</protein>
<dbReference type="AlphaFoldDB" id="A0A9D3VXV7"/>
<comment type="caution">
    <text evidence="1">The sequence shown here is derived from an EMBL/GenBank/DDBJ whole genome shotgun (WGS) entry which is preliminary data.</text>
</comment>
<dbReference type="Proteomes" id="UP000828251">
    <property type="component" value="Unassembled WGS sequence"/>
</dbReference>
<evidence type="ECO:0000313" key="2">
    <source>
        <dbReference type="Proteomes" id="UP000828251"/>
    </source>
</evidence>
<sequence length="86" mass="10094">MQGKHNLSTLIFNLQNYWCRQLILPKVVLQRTNQLCSRFSWKGRDEPVKGAKLRLDMEENFEMRSAATTVLRQPIDAGLSVFQIWQ</sequence>
<reference evidence="1 2" key="1">
    <citation type="journal article" date="2021" name="Plant Biotechnol. J.">
        <title>Multi-omics assisted identification of the key and species-specific regulatory components of drought-tolerant mechanisms in Gossypium stocksii.</title>
        <authorList>
            <person name="Yu D."/>
            <person name="Ke L."/>
            <person name="Zhang D."/>
            <person name="Wu Y."/>
            <person name="Sun Y."/>
            <person name="Mei J."/>
            <person name="Sun J."/>
            <person name="Sun Y."/>
        </authorList>
    </citation>
    <scope>NUCLEOTIDE SEQUENCE [LARGE SCALE GENOMIC DNA]</scope>
    <source>
        <strain evidence="2">cv. E1</strain>
        <tissue evidence="1">Leaf</tissue>
    </source>
</reference>
<accession>A0A9D3VXV7</accession>
<keyword evidence="2" id="KW-1185">Reference proteome</keyword>
<organism evidence="1 2">
    <name type="scientific">Gossypium stocksii</name>
    <dbReference type="NCBI Taxonomy" id="47602"/>
    <lineage>
        <taxon>Eukaryota</taxon>
        <taxon>Viridiplantae</taxon>
        <taxon>Streptophyta</taxon>
        <taxon>Embryophyta</taxon>
        <taxon>Tracheophyta</taxon>
        <taxon>Spermatophyta</taxon>
        <taxon>Magnoliopsida</taxon>
        <taxon>eudicotyledons</taxon>
        <taxon>Gunneridae</taxon>
        <taxon>Pentapetalae</taxon>
        <taxon>rosids</taxon>
        <taxon>malvids</taxon>
        <taxon>Malvales</taxon>
        <taxon>Malvaceae</taxon>
        <taxon>Malvoideae</taxon>
        <taxon>Gossypium</taxon>
    </lineage>
</organism>
<proteinExistence type="predicted"/>
<name>A0A9D3VXV7_9ROSI</name>
<evidence type="ECO:0000313" key="1">
    <source>
        <dbReference type="EMBL" id="KAH1098908.1"/>
    </source>
</evidence>
<dbReference type="EMBL" id="JAIQCV010000005">
    <property type="protein sequence ID" value="KAH1098908.1"/>
    <property type="molecule type" value="Genomic_DNA"/>
</dbReference>
<gene>
    <name evidence="1" type="ORF">J1N35_015829</name>
</gene>